<protein>
    <recommendedName>
        <fullName evidence="1">Threonylcarbamoyl-AMP synthase</fullName>
    </recommendedName>
</protein>
<feature type="compositionally biased region" description="Gly residues" evidence="2">
    <location>
        <begin position="10"/>
        <end position="19"/>
    </location>
</feature>
<keyword evidence="5" id="KW-1185">Reference proteome</keyword>
<dbReference type="Gene3D" id="3.90.870.10">
    <property type="entry name" value="DHBP synthase"/>
    <property type="match status" value="1"/>
</dbReference>
<dbReference type="AlphaFoldDB" id="D8LIB5"/>
<dbReference type="STRING" id="2880.D8LIB5"/>
<dbReference type="InParanoid" id="D8LIB5"/>
<dbReference type="InterPro" id="IPR017945">
    <property type="entry name" value="DHBP_synth_RibB-like_a/b_dom"/>
</dbReference>
<dbReference type="PANTHER" id="PTHR42828">
    <property type="entry name" value="DHBP SYNTHASE RIBB-LIKE ALPHA/BETA DOMAIN-CONTAINING PROTEIN"/>
    <property type="match status" value="1"/>
</dbReference>
<feature type="region of interest" description="Disordered" evidence="2">
    <location>
        <begin position="1"/>
        <end position="28"/>
    </location>
</feature>
<organism evidence="4 5">
    <name type="scientific">Ectocarpus siliculosus</name>
    <name type="common">Brown alga</name>
    <name type="synonym">Conferva siliculosa</name>
    <dbReference type="NCBI Taxonomy" id="2880"/>
    <lineage>
        <taxon>Eukaryota</taxon>
        <taxon>Sar</taxon>
        <taxon>Stramenopiles</taxon>
        <taxon>Ochrophyta</taxon>
        <taxon>PX clade</taxon>
        <taxon>Phaeophyceae</taxon>
        <taxon>Ectocarpales</taxon>
        <taxon>Ectocarpaceae</taxon>
        <taxon>Ectocarpus</taxon>
    </lineage>
</organism>
<sequence>MKARGKKGRGGGGRQGGKGDATARAAGRAGTKQKKAALYIQIEDLESDSWRLIEAGNILRKGGVGVIPTDTCYTFACDILSRKGVERILQIKNEQGRHKPLSLLCKDISTMNTYAKGIDKVPRMLIEHKHHKKTWKRKEIGIRLPNAPVLLDLLQQLDGCGHLRGRSPRCRAIRSRVSRHPSMM</sequence>
<dbReference type="Proteomes" id="UP000002630">
    <property type="component" value="Linkage Group LG25"/>
</dbReference>
<dbReference type="PANTHER" id="PTHR42828:SF3">
    <property type="entry name" value="THREONYLCARBAMOYL-AMP SYNTHASE"/>
    <property type="match status" value="1"/>
</dbReference>
<evidence type="ECO:0000259" key="3">
    <source>
        <dbReference type="PROSITE" id="PS51163"/>
    </source>
</evidence>
<reference evidence="4 5" key="1">
    <citation type="journal article" date="2010" name="Nature">
        <title>The Ectocarpus genome and the independent evolution of multicellularity in brown algae.</title>
        <authorList>
            <person name="Cock J.M."/>
            <person name="Sterck L."/>
            <person name="Rouze P."/>
            <person name="Scornet D."/>
            <person name="Allen A.E."/>
            <person name="Amoutzias G."/>
            <person name="Anthouard V."/>
            <person name="Artiguenave F."/>
            <person name="Aury J.M."/>
            <person name="Badger J.H."/>
            <person name="Beszteri B."/>
            <person name="Billiau K."/>
            <person name="Bonnet E."/>
            <person name="Bothwell J.H."/>
            <person name="Bowler C."/>
            <person name="Boyen C."/>
            <person name="Brownlee C."/>
            <person name="Carrano C.J."/>
            <person name="Charrier B."/>
            <person name="Cho G.Y."/>
            <person name="Coelho S.M."/>
            <person name="Collen J."/>
            <person name="Corre E."/>
            <person name="Da Silva C."/>
            <person name="Delage L."/>
            <person name="Delaroque N."/>
            <person name="Dittami S.M."/>
            <person name="Doulbeau S."/>
            <person name="Elias M."/>
            <person name="Farnham G."/>
            <person name="Gachon C.M."/>
            <person name="Gschloessl B."/>
            <person name="Heesch S."/>
            <person name="Jabbari K."/>
            <person name="Jubin C."/>
            <person name="Kawai H."/>
            <person name="Kimura K."/>
            <person name="Kloareg B."/>
            <person name="Kupper F.C."/>
            <person name="Lang D."/>
            <person name="Le Bail A."/>
            <person name="Leblanc C."/>
            <person name="Lerouge P."/>
            <person name="Lohr M."/>
            <person name="Lopez P.J."/>
            <person name="Martens C."/>
            <person name="Maumus F."/>
            <person name="Michel G."/>
            <person name="Miranda-Saavedra D."/>
            <person name="Morales J."/>
            <person name="Moreau H."/>
            <person name="Motomura T."/>
            <person name="Nagasato C."/>
            <person name="Napoli C.A."/>
            <person name="Nelson D.R."/>
            <person name="Nyvall-Collen P."/>
            <person name="Peters A.F."/>
            <person name="Pommier C."/>
            <person name="Potin P."/>
            <person name="Poulain J."/>
            <person name="Quesneville H."/>
            <person name="Read B."/>
            <person name="Rensing S.A."/>
            <person name="Ritter A."/>
            <person name="Rousvoal S."/>
            <person name="Samanta M."/>
            <person name="Samson G."/>
            <person name="Schroeder D.C."/>
            <person name="Segurens B."/>
            <person name="Strittmatter M."/>
            <person name="Tonon T."/>
            <person name="Tregear J.W."/>
            <person name="Valentin K."/>
            <person name="von Dassow P."/>
            <person name="Yamagishi T."/>
            <person name="Van de Peer Y."/>
            <person name="Wincker P."/>
        </authorList>
    </citation>
    <scope>NUCLEOTIDE SEQUENCE [LARGE SCALE GENOMIC DNA]</scope>
    <source>
        <strain evidence="5">Ec32 / CCAP1310/4</strain>
    </source>
</reference>
<dbReference type="OrthoDB" id="3648309at2759"/>
<name>D8LIB5_ECTSI</name>
<evidence type="ECO:0000313" key="5">
    <source>
        <dbReference type="Proteomes" id="UP000002630"/>
    </source>
</evidence>
<dbReference type="PROSITE" id="PS51163">
    <property type="entry name" value="YRDC"/>
    <property type="match status" value="1"/>
</dbReference>
<accession>D8LIB5</accession>
<dbReference type="Pfam" id="PF01300">
    <property type="entry name" value="Sua5_yciO_yrdC"/>
    <property type="match status" value="1"/>
</dbReference>
<proteinExistence type="predicted"/>
<evidence type="ECO:0000313" key="4">
    <source>
        <dbReference type="EMBL" id="CBN79418.1"/>
    </source>
</evidence>
<evidence type="ECO:0000256" key="2">
    <source>
        <dbReference type="SAM" id="MobiDB-lite"/>
    </source>
</evidence>
<dbReference type="SUPFAM" id="SSF55821">
    <property type="entry name" value="YrdC/RibB"/>
    <property type="match status" value="1"/>
</dbReference>
<feature type="domain" description="YrdC-like" evidence="3">
    <location>
        <begin position="49"/>
        <end position="184"/>
    </location>
</feature>
<evidence type="ECO:0000256" key="1">
    <source>
        <dbReference type="ARBA" id="ARBA00015492"/>
    </source>
</evidence>
<dbReference type="GO" id="GO:0003725">
    <property type="term" value="F:double-stranded RNA binding"/>
    <property type="evidence" value="ECO:0007669"/>
    <property type="project" value="InterPro"/>
</dbReference>
<dbReference type="EMBL" id="FN648388">
    <property type="protein sequence ID" value="CBN79418.1"/>
    <property type="molecule type" value="Genomic_DNA"/>
</dbReference>
<gene>
    <name evidence="4" type="primary">translation</name>
    <name evidence="4" type="ORF">Esi_0210_0021</name>
</gene>
<dbReference type="InterPro" id="IPR006070">
    <property type="entry name" value="Sua5-like_dom"/>
</dbReference>
<dbReference type="EMBL" id="FN649750">
    <property type="protein sequence ID" value="CBN79418.1"/>
    <property type="molecule type" value="Genomic_DNA"/>
</dbReference>
<dbReference type="InterPro" id="IPR052532">
    <property type="entry name" value="SUA5_domain"/>
</dbReference>